<evidence type="ECO:0000256" key="1">
    <source>
        <dbReference type="ARBA" id="ARBA00004127"/>
    </source>
</evidence>
<proteinExistence type="predicted"/>
<evidence type="ECO:0000313" key="8">
    <source>
        <dbReference type="EMBL" id="MCH6159452.1"/>
    </source>
</evidence>
<evidence type="ECO:0000256" key="6">
    <source>
        <dbReference type="SAM" id="Phobius"/>
    </source>
</evidence>
<keyword evidence="9" id="KW-1185">Reference proteome</keyword>
<keyword evidence="3 6" id="KW-1133">Transmembrane helix</keyword>
<evidence type="ECO:0000256" key="5">
    <source>
        <dbReference type="SAM" id="MobiDB-lite"/>
    </source>
</evidence>
<feature type="region of interest" description="Disordered" evidence="5">
    <location>
        <begin position="1"/>
        <end position="22"/>
    </location>
</feature>
<evidence type="ECO:0000259" key="7">
    <source>
        <dbReference type="Pfam" id="PF02656"/>
    </source>
</evidence>
<comment type="caution">
    <text evidence="8">The sequence shown here is derived from an EMBL/GenBank/DDBJ whole genome shotgun (WGS) entry which is preliminary data.</text>
</comment>
<feature type="domain" description="DUF202" evidence="7">
    <location>
        <begin position="14"/>
        <end position="80"/>
    </location>
</feature>
<accession>A0ABS9ST48</accession>
<feature type="transmembrane region" description="Helical" evidence="6">
    <location>
        <begin position="86"/>
        <end position="111"/>
    </location>
</feature>
<evidence type="ECO:0000313" key="9">
    <source>
        <dbReference type="Proteomes" id="UP001166784"/>
    </source>
</evidence>
<gene>
    <name evidence="8" type="ORF">MMA15_03175</name>
</gene>
<evidence type="ECO:0000256" key="2">
    <source>
        <dbReference type="ARBA" id="ARBA00022692"/>
    </source>
</evidence>
<reference evidence="8" key="1">
    <citation type="submission" date="2022-03" db="EMBL/GenBank/DDBJ databases">
        <authorList>
            <person name="Santos J.D.N."/>
            <person name="Kallscheuer N."/>
            <person name="Jogler C."/>
            <person name="Lage O.M."/>
        </authorList>
    </citation>
    <scope>NUCLEOTIDE SEQUENCE</scope>
    <source>
        <strain evidence="8">M600PL45_2</strain>
    </source>
</reference>
<sequence>MSGSEGTAGKRTGDQGAQPERTRFAWRRTTLTFAVAVALGVREALYGSGGVSPTEAAAAAAGVLSWLAFLVVAHRRITAMEVDRPAALGPVAAGTALLCTLAVATVGVVLLW</sequence>
<name>A0ABS9ST48_9ACTN</name>
<dbReference type="EMBL" id="JAKWJU010000002">
    <property type="protein sequence ID" value="MCH6159452.1"/>
    <property type="molecule type" value="Genomic_DNA"/>
</dbReference>
<keyword evidence="2 6" id="KW-0812">Transmembrane</keyword>
<dbReference type="RefSeq" id="WP_241057397.1">
    <property type="nucleotide sequence ID" value="NZ_JAKWJU010000002.1"/>
</dbReference>
<dbReference type="Proteomes" id="UP001166784">
    <property type="component" value="Unassembled WGS sequence"/>
</dbReference>
<keyword evidence="4 6" id="KW-0472">Membrane</keyword>
<comment type="subcellular location">
    <subcellularLocation>
        <location evidence="1">Endomembrane system</location>
        <topology evidence="1">Multi-pass membrane protein</topology>
    </subcellularLocation>
</comment>
<evidence type="ECO:0000256" key="4">
    <source>
        <dbReference type="ARBA" id="ARBA00023136"/>
    </source>
</evidence>
<dbReference type="InterPro" id="IPR003807">
    <property type="entry name" value="DUF202"/>
</dbReference>
<protein>
    <submittedName>
        <fullName evidence="8">DUF202 domain-containing protein</fullName>
    </submittedName>
</protein>
<reference evidence="8" key="2">
    <citation type="journal article" date="2023" name="Int. J. Syst. Evol. Microbiol.">
        <title>Streptomyces marispadix sp. nov., isolated from marine beach sediment of the Northern Coast of Portugal.</title>
        <authorList>
            <person name="dos Santos J.D.N."/>
            <person name="Vitorino I.R."/>
            <person name="Kallscheuer N."/>
            <person name="Srivastava A."/>
            <person name="Krautwurst S."/>
            <person name="Marz M."/>
            <person name="Jogler C."/>
            <person name="Lobo Da Cunha A."/>
            <person name="Catita J."/>
            <person name="Goncalves H."/>
            <person name="Gonzalez I."/>
            <person name="Reyes F."/>
            <person name="Lage O.M."/>
        </authorList>
    </citation>
    <scope>NUCLEOTIDE SEQUENCE</scope>
    <source>
        <strain evidence="8">M600PL45_2</strain>
    </source>
</reference>
<dbReference type="Pfam" id="PF02656">
    <property type="entry name" value="DUF202"/>
    <property type="match status" value="1"/>
</dbReference>
<feature type="transmembrane region" description="Helical" evidence="6">
    <location>
        <begin position="56"/>
        <end position="74"/>
    </location>
</feature>
<evidence type="ECO:0000256" key="3">
    <source>
        <dbReference type="ARBA" id="ARBA00022989"/>
    </source>
</evidence>
<organism evidence="8 9">
    <name type="scientific">Streptomyces marispadix</name>
    <dbReference type="NCBI Taxonomy" id="2922868"/>
    <lineage>
        <taxon>Bacteria</taxon>
        <taxon>Bacillati</taxon>
        <taxon>Actinomycetota</taxon>
        <taxon>Actinomycetes</taxon>
        <taxon>Kitasatosporales</taxon>
        <taxon>Streptomycetaceae</taxon>
        <taxon>Streptomyces</taxon>
    </lineage>
</organism>